<dbReference type="Pfam" id="PF00583">
    <property type="entry name" value="Acetyltransf_1"/>
    <property type="match status" value="1"/>
</dbReference>
<dbReference type="CDD" id="cd04301">
    <property type="entry name" value="NAT_SF"/>
    <property type="match status" value="1"/>
</dbReference>
<name>A0A9Q4MR64_PARDI</name>
<dbReference type="PROSITE" id="PS51186">
    <property type="entry name" value="GNAT"/>
    <property type="match status" value="1"/>
</dbReference>
<accession>A0A9Q4MR64</accession>
<proteinExistence type="predicted"/>
<dbReference type="InterPro" id="IPR000182">
    <property type="entry name" value="GNAT_dom"/>
</dbReference>
<protein>
    <submittedName>
        <fullName evidence="2">GNAT family N-acetyltransferase</fullName>
    </submittedName>
</protein>
<organism evidence="2 3">
    <name type="scientific">Parabacteroides distasonis</name>
    <dbReference type="NCBI Taxonomy" id="823"/>
    <lineage>
        <taxon>Bacteria</taxon>
        <taxon>Pseudomonadati</taxon>
        <taxon>Bacteroidota</taxon>
        <taxon>Bacteroidia</taxon>
        <taxon>Bacteroidales</taxon>
        <taxon>Tannerellaceae</taxon>
        <taxon>Parabacteroides</taxon>
    </lineage>
</organism>
<dbReference type="AlphaFoldDB" id="A0A9Q4MR64"/>
<comment type="caution">
    <text evidence="2">The sequence shown here is derived from an EMBL/GenBank/DDBJ whole genome shotgun (WGS) entry which is preliminary data.</text>
</comment>
<evidence type="ECO:0000259" key="1">
    <source>
        <dbReference type="PROSITE" id="PS51186"/>
    </source>
</evidence>
<feature type="domain" description="N-acetyltransferase" evidence="1">
    <location>
        <begin position="135"/>
        <end position="268"/>
    </location>
</feature>
<evidence type="ECO:0000313" key="2">
    <source>
        <dbReference type="EMBL" id="MSB74790.1"/>
    </source>
</evidence>
<dbReference type="SUPFAM" id="SSF55729">
    <property type="entry name" value="Acyl-CoA N-acyltransferases (Nat)"/>
    <property type="match status" value="1"/>
</dbReference>
<dbReference type="EMBL" id="WKMO01000016">
    <property type="protein sequence ID" value="MSB74790.1"/>
    <property type="molecule type" value="Genomic_DNA"/>
</dbReference>
<gene>
    <name evidence="2" type="ORF">GKD70_16130</name>
</gene>
<evidence type="ECO:0000313" key="3">
    <source>
        <dbReference type="Proteomes" id="UP000441609"/>
    </source>
</evidence>
<dbReference type="Proteomes" id="UP000441609">
    <property type="component" value="Unassembled WGS sequence"/>
</dbReference>
<dbReference type="RefSeq" id="WP_005859211.1">
    <property type="nucleotide sequence ID" value="NZ_BQOC01000002.1"/>
</dbReference>
<dbReference type="InterPro" id="IPR016181">
    <property type="entry name" value="Acyl_CoA_acyltransferase"/>
</dbReference>
<dbReference type="Gene3D" id="3.40.630.30">
    <property type="match status" value="1"/>
</dbReference>
<reference evidence="2 3" key="1">
    <citation type="journal article" date="2019" name="Nat. Med.">
        <title>A library of human gut bacterial isolates paired with longitudinal multiomics data enables mechanistic microbiome research.</title>
        <authorList>
            <person name="Poyet M."/>
            <person name="Groussin M."/>
            <person name="Gibbons S.M."/>
            <person name="Avila-Pacheco J."/>
            <person name="Jiang X."/>
            <person name="Kearney S.M."/>
            <person name="Perrotta A.R."/>
            <person name="Berdy B."/>
            <person name="Zhao S."/>
            <person name="Lieberman T.D."/>
            <person name="Swanson P.K."/>
            <person name="Smith M."/>
            <person name="Roesemann S."/>
            <person name="Alexander J.E."/>
            <person name="Rich S.A."/>
            <person name="Livny J."/>
            <person name="Vlamakis H."/>
            <person name="Clish C."/>
            <person name="Bullock K."/>
            <person name="Deik A."/>
            <person name="Scott J."/>
            <person name="Pierce K.A."/>
            <person name="Xavier R.J."/>
            <person name="Alm E.J."/>
        </authorList>
    </citation>
    <scope>NUCLEOTIDE SEQUENCE [LARGE SCALE GENOMIC DNA]</scope>
    <source>
        <strain evidence="2 3">BIOML-A20</strain>
    </source>
</reference>
<dbReference type="OrthoDB" id="1100511at2"/>
<dbReference type="GO" id="GO:0016747">
    <property type="term" value="F:acyltransferase activity, transferring groups other than amino-acyl groups"/>
    <property type="evidence" value="ECO:0007669"/>
    <property type="project" value="InterPro"/>
</dbReference>
<sequence length="268" mass="31258">MDKIDSLDKINGFVSDIRSLRKGYLSNFFLDRKKHSIWIEKGELFYVSFPDGYFLLHLTDSVNNLFFLTTTLQQLVGGLKAVLPILSEQLVVDIVGDGKIASLKDVFVEQGFSVYEQLYRMSRLGALEYKVSDVPNVCLAEEADACVVQDMLHTNFDPLSEQLPCYEEILDFISRKGVLVYKEKGKVYGFIIFELNGQTLYLRYWFVLPEYRDLKIGSRLFNEFMRAGHATKRQLFWVIASNENAIKRYRHYGFEVERLYDYVLIRNK</sequence>